<dbReference type="AlphaFoldDB" id="A0A5S4FHF6"/>
<protein>
    <submittedName>
        <fullName evidence="1">Uncharacterized protein</fullName>
    </submittedName>
</protein>
<keyword evidence="2" id="KW-1185">Reference proteome</keyword>
<evidence type="ECO:0000313" key="1">
    <source>
        <dbReference type="EMBL" id="TMR19307.1"/>
    </source>
</evidence>
<evidence type="ECO:0000313" key="2">
    <source>
        <dbReference type="Proteomes" id="UP000309128"/>
    </source>
</evidence>
<name>A0A5S4FHF6_9ACTN</name>
<organism evidence="1 2">
    <name type="scientific">Nonomuraea turkmeniaca</name>
    <dbReference type="NCBI Taxonomy" id="103838"/>
    <lineage>
        <taxon>Bacteria</taxon>
        <taxon>Bacillati</taxon>
        <taxon>Actinomycetota</taxon>
        <taxon>Actinomycetes</taxon>
        <taxon>Streptosporangiales</taxon>
        <taxon>Streptosporangiaceae</taxon>
        <taxon>Nonomuraea</taxon>
    </lineage>
</organism>
<comment type="caution">
    <text evidence="1">The sequence shown here is derived from an EMBL/GenBank/DDBJ whole genome shotgun (WGS) entry which is preliminary data.</text>
</comment>
<accession>A0A5S4FHF6</accession>
<dbReference type="EMBL" id="VCKY01000064">
    <property type="protein sequence ID" value="TMR19307.1"/>
    <property type="molecule type" value="Genomic_DNA"/>
</dbReference>
<gene>
    <name evidence="1" type="ORF">ETD86_20245</name>
</gene>
<proteinExistence type="predicted"/>
<reference evidence="1 2" key="1">
    <citation type="submission" date="2019-05" db="EMBL/GenBank/DDBJ databases">
        <title>Draft genome sequence of Nonomuraea turkmeniaca DSM 43926.</title>
        <authorList>
            <person name="Saricaoglu S."/>
            <person name="Isik K."/>
        </authorList>
    </citation>
    <scope>NUCLEOTIDE SEQUENCE [LARGE SCALE GENOMIC DNA]</scope>
    <source>
        <strain evidence="1 2">DSM 43926</strain>
    </source>
</reference>
<dbReference type="Proteomes" id="UP000309128">
    <property type="component" value="Unassembled WGS sequence"/>
</dbReference>
<sequence length="169" mass="17159">MGWPVGAILARVCAAQFMVVVDVSVINVALPSIRDAGSVTWATCSRVSPSSPASTAYERSRAPGHGGACHAAAVACAAASCRCGEPTLYVPNNAMHSGSGAATTSGRTSITPDLLRTRLRAIPQAHPQISTAGEIKAADELGHSGQAGPPVSWPARRCRSAANSSALLS</sequence>